<protein>
    <submittedName>
        <fullName evidence="2">Uncharacterized protein</fullName>
    </submittedName>
</protein>
<keyword evidence="1" id="KW-1133">Transmembrane helix</keyword>
<reference evidence="2 3" key="1">
    <citation type="journal article" date="2010" name="J. Bacteriol.">
        <title>Genome sequences of Pelagibaca bermudensis HTCC2601T and Maritimibacter alkaliphilus HTCC2654T, the type strains of two marine Roseobacter genera.</title>
        <authorList>
            <person name="Thrash J.C."/>
            <person name="Cho J.C."/>
            <person name="Ferriera S."/>
            <person name="Johnson J."/>
            <person name="Vergin K.L."/>
            <person name="Giovannoni S.J."/>
        </authorList>
    </citation>
    <scope>NUCLEOTIDE SEQUENCE [LARGE SCALE GENOMIC DNA]</scope>
    <source>
        <strain evidence="3">DSM 26914 / JCM 13377 / KCTC 12554 / HTCC2601</strain>
    </source>
</reference>
<accession>Q0FLV8</accession>
<evidence type="ECO:0000313" key="3">
    <source>
        <dbReference type="Proteomes" id="UP000006230"/>
    </source>
</evidence>
<sequence>MDPVSLVYYAIICGVLCWAGPRIGGPVPRVLAGVIVGVLAAGVLPALKGMLGG</sequence>
<dbReference type="GeneID" id="92505650"/>
<name>Q0FLV8_SALBH</name>
<feature type="transmembrane region" description="Helical" evidence="1">
    <location>
        <begin position="6"/>
        <end position="23"/>
    </location>
</feature>
<organism evidence="2 3">
    <name type="scientific">Salipiger bermudensis (strain DSM 26914 / JCM 13377 / KCTC 12554 / HTCC2601)</name>
    <name type="common">Pelagibaca bermudensis</name>
    <dbReference type="NCBI Taxonomy" id="314265"/>
    <lineage>
        <taxon>Bacteria</taxon>
        <taxon>Pseudomonadati</taxon>
        <taxon>Pseudomonadota</taxon>
        <taxon>Alphaproteobacteria</taxon>
        <taxon>Rhodobacterales</taxon>
        <taxon>Roseobacteraceae</taxon>
        <taxon>Salipiger</taxon>
    </lineage>
</organism>
<dbReference type="STRING" id="314265.R2601_12750"/>
<dbReference type="AlphaFoldDB" id="Q0FLV8"/>
<comment type="caution">
    <text evidence="2">The sequence shown here is derived from an EMBL/GenBank/DDBJ whole genome shotgun (WGS) entry which is preliminary data.</text>
</comment>
<feature type="transmembrane region" description="Helical" evidence="1">
    <location>
        <begin position="30"/>
        <end position="47"/>
    </location>
</feature>
<keyword evidence="1" id="KW-0812">Transmembrane</keyword>
<dbReference type="EMBL" id="AATQ01000031">
    <property type="protein sequence ID" value="EAU45126.1"/>
    <property type="molecule type" value="Genomic_DNA"/>
</dbReference>
<dbReference type="Proteomes" id="UP000006230">
    <property type="component" value="Unassembled WGS sequence"/>
</dbReference>
<evidence type="ECO:0000313" key="2">
    <source>
        <dbReference type="EMBL" id="EAU45126.1"/>
    </source>
</evidence>
<keyword evidence="1" id="KW-0472">Membrane</keyword>
<evidence type="ECO:0000256" key="1">
    <source>
        <dbReference type="SAM" id="Phobius"/>
    </source>
</evidence>
<keyword evidence="3" id="KW-1185">Reference proteome</keyword>
<dbReference type="eggNOG" id="ENOG5033JAX">
    <property type="taxonomic scope" value="Bacteria"/>
</dbReference>
<gene>
    <name evidence="2" type="ORF">R2601_12750</name>
</gene>
<proteinExistence type="predicted"/>
<dbReference type="HOGENOM" id="CLU_208579_0_0_5"/>
<dbReference type="RefSeq" id="WP_007794531.1">
    <property type="nucleotide sequence ID" value="NZ_DS022276.1"/>
</dbReference>